<evidence type="ECO:0000256" key="2">
    <source>
        <dbReference type="ARBA" id="ARBA00022679"/>
    </source>
</evidence>
<name>A0A1G6P4I3_9PSEU</name>
<reference evidence="5" key="1">
    <citation type="submission" date="2016-10" db="EMBL/GenBank/DDBJ databases">
        <authorList>
            <person name="Varghese N."/>
            <person name="Submissions S."/>
        </authorList>
    </citation>
    <scope>NUCLEOTIDE SEQUENCE [LARGE SCALE GENOMIC DNA]</scope>
    <source>
        <strain evidence="5">IBRC-M 10403</strain>
    </source>
</reference>
<evidence type="ECO:0000313" key="4">
    <source>
        <dbReference type="EMBL" id="SDC75102.1"/>
    </source>
</evidence>
<proteinExistence type="inferred from homology"/>
<dbReference type="Pfam" id="PF06722">
    <property type="entry name" value="EryCIII-like_C"/>
    <property type="match status" value="1"/>
</dbReference>
<keyword evidence="5" id="KW-1185">Reference proteome</keyword>
<sequence length="390" mass="42271">MSKHISFLAVPAHGHVNPSLSLVAELVRRGYRVTFAINSEFAKQVTEAGATAVLYDSTFPSESNPSREWPDDDDVVAAQRLFHDEFIAVTPRIEAAYADDLPDLVVYDIGAWQAPVLAKKWGVPAIQLSPTFVAYEGWAEDFGIDLEAAPDPAIAAMEAELEAFAARVGVDISASEVKYQPKRCVVTIPRAWQLRGETVDERYTFVGPSVDERAHQGEWQAPGDKPVLLVSLGSAYTDQLDFYRQCVEAFTGMGWHVLLSVGRFVDPRDLGEVPDDIEVVRWVPQVSVLSQASAFVTHGGMGSTMEGLYFGVPMVAVPQAVDQPLNGARLVELGLGAHLPKDEVTPEALRAAVSRVSSDPQIAANLAKMRVEIRAAGGARAAADVVESYL</sequence>
<dbReference type="InterPro" id="IPR035595">
    <property type="entry name" value="UDP_glycos_trans_CS"/>
</dbReference>
<dbReference type="NCBIfam" id="TIGR01426">
    <property type="entry name" value="MGT"/>
    <property type="match status" value="1"/>
</dbReference>
<dbReference type="CDD" id="cd03784">
    <property type="entry name" value="GT1_Gtf-like"/>
    <property type="match status" value="1"/>
</dbReference>
<comment type="similarity">
    <text evidence="1">Belongs to the UDP-glycosyltransferase family.</text>
</comment>
<keyword evidence="2 4" id="KW-0808">Transferase</keyword>
<evidence type="ECO:0000256" key="1">
    <source>
        <dbReference type="ARBA" id="ARBA00009995"/>
    </source>
</evidence>
<dbReference type="InterPro" id="IPR002213">
    <property type="entry name" value="UDP_glucos_trans"/>
</dbReference>
<dbReference type="Proteomes" id="UP000199501">
    <property type="component" value="Unassembled WGS sequence"/>
</dbReference>
<dbReference type="PANTHER" id="PTHR48050">
    <property type="entry name" value="STEROL 3-BETA-GLUCOSYLTRANSFERASE"/>
    <property type="match status" value="1"/>
</dbReference>
<dbReference type="SUPFAM" id="SSF53756">
    <property type="entry name" value="UDP-Glycosyltransferase/glycogen phosphorylase"/>
    <property type="match status" value="1"/>
</dbReference>
<dbReference type="GO" id="GO:0016758">
    <property type="term" value="F:hexosyltransferase activity"/>
    <property type="evidence" value="ECO:0007669"/>
    <property type="project" value="InterPro"/>
</dbReference>
<dbReference type="AlphaFoldDB" id="A0A1G6P4I3"/>
<dbReference type="PANTHER" id="PTHR48050:SF13">
    <property type="entry name" value="STEROL 3-BETA-GLUCOSYLTRANSFERASE UGT80A2"/>
    <property type="match status" value="1"/>
</dbReference>
<dbReference type="Gene3D" id="3.40.50.2000">
    <property type="entry name" value="Glycogen Phosphorylase B"/>
    <property type="match status" value="2"/>
</dbReference>
<dbReference type="GO" id="GO:0017000">
    <property type="term" value="P:antibiotic biosynthetic process"/>
    <property type="evidence" value="ECO:0007669"/>
    <property type="project" value="UniProtKB-ARBA"/>
</dbReference>
<dbReference type="GO" id="GO:0008194">
    <property type="term" value="F:UDP-glycosyltransferase activity"/>
    <property type="evidence" value="ECO:0007669"/>
    <property type="project" value="InterPro"/>
</dbReference>
<feature type="domain" description="Erythromycin biosynthesis protein CIII-like C-terminal" evidence="3">
    <location>
        <begin position="268"/>
        <end position="375"/>
    </location>
</feature>
<dbReference type="InterPro" id="IPR010610">
    <property type="entry name" value="EryCIII-like_C"/>
</dbReference>
<dbReference type="InterPro" id="IPR050426">
    <property type="entry name" value="Glycosyltransferase_28"/>
</dbReference>
<gene>
    <name evidence="4" type="ORF">SAMN05216174_104118</name>
</gene>
<dbReference type="FunFam" id="3.40.50.2000:FF:000072">
    <property type="entry name" value="Glycosyl transferase"/>
    <property type="match status" value="1"/>
</dbReference>
<dbReference type="EMBL" id="FMZZ01000004">
    <property type="protein sequence ID" value="SDC75102.1"/>
    <property type="molecule type" value="Genomic_DNA"/>
</dbReference>
<dbReference type="PROSITE" id="PS00375">
    <property type="entry name" value="UDPGT"/>
    <property type="match status" value="1"/>
</dbReference>
<evidence type="ECO:0000259" key="3">
    <source>
        <dbReference type="Pfam" id="PF06722"/>
    </source>
</evidence>
<dbReference type="RefSeq" id="WP_091449795.1">
    <property type="nucleotide sequence ID" value="NZ_FMZZ01000004.1"/>
</dbReference>
<evidence type="ECO:0000313" key="5">
    <source>
        <dbReference type="Proteomes" id="UP000199501"/>
    </source>
</evidence>
<accession>A0A1G6P4I3</accession>
<dbReference type="InterPro" id="IPR006326">
    <property type="entry name" value="UDPGT_MGT-like"/>
</dbReference>
<organism evidence="4 5">
    <name type="scientific">Actinokineospora iranica</name>
    <dbReference type="NCBI Taxonomy" id="1271860"/>
    <lineage>
        <taxon>Bacteria</taxon>
        <taxon>Bacillati</taxon>
        <taxon>Actinomycetota</taxon>
        <taxon>Actinomycetes</taxon>
        <taxon>Pseudonocardiales</taxon>
        <taxon>Pseudonocardiaceae</taxon>
        <taxon>Actinokineospora</taxon>
    </lineage>
</organism>
<protein>
    <submittedName>
        <fullName evidence="4">Glycosyltransferase, MGT family</fullName>
    </submittedName>
</protein>
<dbReference type="OrthoDB" id="6620093at2"/>